<name>A0A1C3WCY5_9HYPH</name>
<evidence type="ECO:0000256" key="6">
    <source>
        <dbReference type="ARBA" id="ARBA00023125"/>
    </source>
</evidence>
<sequence length="231" mass="26011">MERQEDWGLCNLYNVTTTRDAVMQFTKAFSDKAGWNEPSLDVYPGYQAPIVRVGDDGQREIARVTWGMPSPPAYVKNYDPGVTNIRNVGSPHWRRWLGPTSRCVVPFTSFAEPDPASKVEGGRVPNAWFAGNEDRPLMCFAGFWTPWKGVRKVRDGEREYELFGFLTTSPNEIVAPVHLKAMPAILTTPEEVDLWLTGSWEEVKHLQRPLPGNMLVIVEPPTPSPEEGLLL</sequence>
<dbReference type="AlphaFoldDB" id="A0A1C3WCY5"/>
<gene>
    <name evidence="9" type="ORF">GA0061101_11035</name>
</gene>
<evidence type="ECO:0000256" key="7">
    <source>
        <dbReference type="ARBA" id="ARBA00023239"/>
    </source>
</evidence>
<dbReference type="GO" id="GO:0008233">
    <property type="term" value="F:peptidase activity"/>
    <property type="evidence" value="ECO:0007669"/>
    <property type="project" value="UniProtKB-KW"/>
</dbReference>
<protein>
    <recommendedName>
        <fullName evidence="8">Abasic site processing protein</fullName>
        <ecNumber evidence="8">3.4.-.-</ecNumber>
    </recommendedName>
</protein>
<dbReference type="PANTHER" id="PTHR13604">
    <property type="entry name" value="DC12-RELATED"/>
    <property type="match status" value="1"/>
</dbReference>
<evidence type="ECO:0000256" key="8">
    <source>
        <dbReference type="RuleBase" id="RU364100"/>
    </source>
</evidence>
<accession>A0A1C3WCY5</accession>
<keyword evidence="2 8" id="KW-0645">Protease</keyword>
<dbReference type="Pfam" id="PF02586">
    <property type="entry name" value="SRAP"/>
    <property type="match status" value="1"/>
</dbReference>
<keyword evidence="7" id="KW-0456">Lyase</keyword>
<dbReference type="Proteomes" id="UP000199205">
    <property type="component" value="Unassembled WGS sequence"/>
</dbReference>
<evidence type="ECO:0000256" key="2">
    <source>
        <dbReference type="ARBA" id="ARBA00022670"/>
    </source>
</evidence>
<dbReference type="GO" id="GO:0106300">
    <property type="term" value="P:protein-DNA covalent cross-linking repair"/>
    <property type="evidence" value="ECO:0007669"/>
    <property type="project" value="InterPro"/>
</dbReference>
<dbReference type="GO" id="GO:0016829">
    <property type="term" value="F:lyase activity"/>
    <property type="evidence" value="ECO:0007669"/>
    <property type="project" value="UniProtKB-KW"/>
</dbReference>
<keyword evidence="3" id="KW-0227">DNA damage</keyword>
<evidence type="ECO:0000256" key="5">
    <source>
        <dbReference type="ARBA" id="ARBA00023124"/>
    </source>
</evidence>
<dbReference type="EMBL" id="FMAF01000010">
    <property type="protein sequence ID" value="SCB37574.1"/>
    <property type="molecule type" value="Genomic_DNA"/>
</dbReference>
<dbReference type="SUPFAM" id="SSF143081">
    <property type="entry name" value="BB1717-like"/>
    <property type="match status" value="1"/>
</dbReference>
<evidence type="ECO:0000256" key="1">
    <source>
        <dbReference type="ARBA" id="ARBA00008136"/>
    </source>
</evidence>
<evidence type="ECO:0000313" key="10">
    <source>
        <dbReference type="Proteomes" id="UP000199205"/>
    </source>
</evidence>
<keyword evidence="4 8" id="KW-0378">Hydrolase</keyword>
<dbReference type="EC" id="3.4.-.-" evidence="8"/>
<organism evidence="9 10">
    <name type="scientific">Rhizobium lusitanum</name>
    <dbReference type="NCBI Taxonomy" id="293958"/>
    <lineage>
        <taxon>Bacteria</taxon>
        <taxon>Pseudomonadati</taxon>
        <taxon>Pseudomonadota</taxon>
        <taxon>Alphaproteobacteria</taxon>
        <taxon>Hyphomicrobiales</taxon>
        <taxon>Rhizobiaceae</taxon>
        <taxon>Rhizobium/Agrobacterium group</taxon>
        <taxon>Rhizobium</taxon>
    </lineage>
</organism>
<proteinExistence type="inferred from homology"/>
<dbReference type="Gene3D" id="3.90.1680.20">
    <property type="match status" value="2"/>
</dbReference>
<dbReference type="GO" id="GO:0006508">
    <property type="term" value="P:proteolysis"/>
    <property type="evidence" value="ECO:0007669"/>
    <property type="project" value="UniProtKB-KW"/>
</dbReference>
<comment type="similarity">
    <text evidence="1 8">Belongs to the SOS response-associated peptidase family.</text>
</comment>
<reference evidence="9 10" key="1">
    <citation type="submission" date="2016-08" db="EMBL/GenBank/DDBJ databases">
        <authorList>
            <person name="Seilhamer J.J."/>
        </authorList>
    </citation>
    <scope>NUCLEOTIDE SEQUENCE [LARGE SCALE GENOMIC DNA]</scope>
    <source>
        <strain evidence="9 10">P1-7</strain>
    </source>
</reference>
<dbReference type="InterPro" id="IPR003738">
    <property type="entry name" value="SRAP"/>
</dbReference>
<dbReference type="GO" id="GO:0003697">
    <property type="term" value="F:single-stranded DNA binding"/>
    <property type="evidence" value="ECO:0007669"/>
    <property type="project" value="InterPro"/>
</dbReference>
<evidence type="ECO:0000256" key="4">
    <source>
        <dbReference type="ARBA" id="ARBA00022801"/>
    </source>
</evidence>
<evidence type="ECO:0000256" key="3">
    <source>
        <dbReference type="ARBA" id="ARBA00022763"/>
    </source>
</evidence>
<evidence type="ECO:0000313" key="9">
    <source>
        <dbReference type="EMBL" id="SCB37574.1"/>
    </source>
</evidence>
<dbReference type="InterPro" id="IPR036590">
    <property type="entry name" value="SRAP-like"/>
</dbReference>
<keyword evidence="6" id="KW-0238">DNA-binding</keyword>
<dbReference type="PANTHER" id="PTHR13604:SF0">
    <property type="entry name" value="ABASIC SITE PROCESSING PROTEIN HMCES"/>
    <property type="match status" value="1"/>
</dbReference>
<keyword evidence="5" id="KW-0190">Covalent protein-DNA linkage</keyword>